<dbReference type="GO" id="GO:0004519">
    <property type="term" value="F:endonuclease activity"/>
    <property type="evidence" value="ECO:0007669"/>
    <property type="project" value="UniProtKB-KW"/>
</dbReference>
<dbReference type="SUPFAM" id="SSF52980">
    <property type="entry name" value="Restriction endonuclease-like"/>
    <property type="match status" value="1"/>
</dbReference>
<name>A0A7Z0DM04_9ACTN</name>
<dbReference type="Proteomes" id="UP000564496">
    <property type="component" value="Unassembled WGS sequence"/>
</dbReference>
<sequence length="194" mass="21670">MSSVEFEPSTVGMHRERMSYAEWQVLPEELRAEWANGWAVWPMSPPTYDHGRGQAKLAVLFDVAFPDLFVATESFLQLPGSRVRLPDVALVDHEPEGGTIVDPPVLVAEVISPSTQGHDYVTKSHEYATAGIGQYWILDPRQRRLEVFELVDGEWVSLLMLDDDTPGGTVTVGEYGSVEVDVRALMRRKTDVAE</sequence>
<keyword evidence="2" id="KW-0378">Hydrolase</keyword>
<organism evidence="2 3">
    <name type="scientific">Nocardioides panzhihuensis</name>
    <dbReference type="NCBI Taxonomy" id="860243"/>
    <lineage>
        <taxon>Bacteria</taxon>
        <taxon>Bacillati</taxon>
        <taxon>Actinomycetota</taxon>
        <taxon>Actinomycetes</taxon>
        <taxon>Propionibacteriales</taxon>
        <taxon>Nocardioidaceae</taxon>
        <taxon>Nocardioides</taxon>
    </lineage>
</organism>
<dbReference type="Pfam" id="PF05685">
    <property type="entry name" value="Uma2"/>
    <property type="match status" value="1"/>
</dbReference>
<comment type="caution">
    <text evidence="2">The sequence shown here is derived from an EMBL/GenBank/DDBJ whole genome shotgun (WGS) entry which is preliminary data.</text>
</comment>
<reference evidence="2 3" key="1">
    <citation type="submission" date="2020-07" db="EMBL/GenBank/DDBJ databases">
        <title>Sequencing the genomes of 1000 actinobacteria strains.</title>
        <authorList>
            <person name="Klenk H.-P."/>
        </authorList>
    </citation>
    <scope>NUCLEOTIDE SEQUENCE [LARGE SCALE GENOMIC DNA]</scope>
    <source>
        <strain evidence="2 3">DSM 26487</strain>
    </source>
</reference>
<evidence type="ECO:0000313" key="3">
    <source>
        <dbReference type="Proteomes" id="UP000564496"/>
    </source>
</evidence>
<keyword evidence="2" id="KW-0255">Endonuclease</keyword>
<dbReference type="CDD" id="cd06260">
    <property type="entry name" value="DUF820-like"/>
    <property type="match status" value="1"/>
</dbReference>
<gene>
    <name evidence="2" type="ORF">BJ988_002560</name>
</gene>
<dbReference type="Gene3D" id="3.90.1570.10">
    <property type="entry name" value="tt1808, chain A"/>
    <property type="match status" value="1"/>
</dbReference>
<dbReference type="PANTHER" id="PTHR35400:SF3">
    <property type="entry name" value="SLL1072 PROTEIN"/>
    <property type="match status" value="1"/>
</dbReference>
<proteinExistence type="predicted"/>
<dbReference type="InterPro" id="IPR008538">
    <property type="entry name" value="Uma2"/>
</dbReference>
<dbReference type="AlphaFoldDB" id="A0A7Z0DM04"/>
<dbReference type="PANTHER" id="PTHR35400">
    <property type="entry name" value="SLR1083 PROTEIN"/>
    <property type="match status" value="1"/>
</dbReference>
<dbReference type="EMBL" id="JACBZR010000001">
    <property type="protein sequence ID" value="NYI77912.1"/>
    <property type="molecule type" value="Genomic_DNA"/>
</dbReference>
<feature type="domain" description="Putative restriction endonuclease" evidence="1">
    <location>
        <begin position="20"/>
        <end position="161"/>
    </location>
</feature>
<dbReference type="InterPro" id="IPR011335">
    <property type="entry name" value="Restrct_endonuc-II-like"/>
</dbReference>
<keyword evidence="3" id="KW-1185">Reference proteome</keyword>
<dbReference type="InterPro" id="IPR012296">
    <property type="entry name" value="Nuclease_put_TT1808"/>
</dbReference>
<accession>A0A7Z0DM04</accession>
<dbReference type="RefSeq" id="WP_179658339.1">
    <property type="nucleotide sequence ID" value="NZ_JACBZR010000001.1"/>
</dbReference>
<keyword evidence="2" id="KW-0540">Nuclease</keyword>
<evidence type="ECO:0000313" key="2">
    <source>
        <dbReference type="EMBL" id="NYI77912.1"/>
    </source>
</evidence>
<evidence type="ECO:0000259" key="1">
    <source>
        <dbReference type="Pfam" id="PF05685"/>
    </source>
</evidence>
<protein>
    <submittedName>
        <fullName evidence="2">Uma2 family endonuclease</fullName>
    </submittedName>
</protein>